<accession>A0A7C8FYS0</accession>
<dbReference type="PANTHER" id="PTHR42743:SF11">
    <property type="entry name" value="AMINODEOXYCHORISMATE LYASE"/>
    <property type="match status" value="1"/>
</dbReference>
<gene>
    <name evidence="2" type="ORF">F8O02_01670</name>
</gene>
<dbReference type="InterPro" id="IPR001544">
    <property type="entry name" value="Aminotrans_IV"/>
</dbReference>
<name>A0A7C8FYS0_9MICO</name>
<dbReference type="NCBIfam" id="NF005886">
    <property type="entry name" value="PRK07849.1-1"/>
    <property type="match status" value="1"/>
</dbReference>
<proteinExistence type="inferred from homology"/>
<evidence type="ECO:0000256" key="1">
    <source>
        <dbReference type="ARBA" id="ARBA00009320"/>
    </source>
</evidence>
<dbReference type="InterPro" id="IPR043132">
    <property type="entry name" value="BCAT-like_C"/>
</dbReference>
<reference evidence="2 3" key="1">
    <citation type="submission" date="2019-09" db="EMBL/GenBank/DDBJ databases">
        <title>Phylogeny of genus Pseudoclavibacter and closely related genus.</title>
        <authorList>
            <person name="Li Y."/>
        </authorList>
    </citation>
    <scope>NUCLEOTIDE SEQUENCE [LARGE SCALE GENOMIC DNA]</scope>
    <source>
        <strain evidence="2 3">JCM 16921</strain>
    </source>
</reference>
<dbReference type="InterPro" id="IPR050571">
    <property type="entry name" value="Class-IV_PLP-Dep_Aminotrnsfr"/>
</dbReference>
<comment type="caution">
    <text evidence="2">The sequence shown here is derived from an EMBL/GenBank/DDBJ whole genome shotgun (WGS) entry which is preliminary data.</text>
</comment>
<organism evidence="2 3">
    <name type="scientific">Pseudoclavibacter caeni</name>
    <dbReference type="NCBI Taxonomy" id="908846"/>
    <lineage>
        <taxon>Bacteria</taxon>
        <taxon>Bacillati</taxon>
        <taxon>Actinomycetota</taxon>
        <taxon>Actinomycetes</taxon>
        <taxon>Micrococcales</taxon>
        <taxon>Microbacteriaceae</taxon>
        <taxon>Pseudoclavibacter</taxon>
    </lineage>
</organism>
<protein>
    <submittedName>
        <fullName evidence="2">Aminodeoxychorismate lyase</fullName>
        <ecNumber evidence="2">4.1.3.38</ecNumber>
    </submittedName>
</protein>
<dbReference type="Gene3D" id="3.20.10.10">
    <property type="entry name" value="D-amino Acid Aminotransferase, subunit A, domain 2"/>
    <property type="match status" value="1"/>
</dbReference>
<dbReference type="RefSeq" id="WP_158035472.1">
    <property type="nucleotide sequence ID" value="NZ_BAAAZV010000018.1"/>
</dbReference>
<evidence type="ECO:0000313" key="3">
    <source>
        <dbReference type="Proteomes" id="UP000481339"/>
    </source>
</evidence>
<dbReference type="GO" id="GO:0008696">
    <property type="term" value="F:4-amino-4-deoxychorismate lyase activity"/>
    <property type="evidence" value="ECO:0007669"/>
    <property type="project" value="UniProtKB-EC"/>
</dbReference>
<dbReference type="EMBL" id="WBKA01000001">
    <property type="protein sequence ID" value="KAB1633661.1"/>
    <property type="molecule type" value="Genomic_DNA"/>
</dbReference>
<keyword evidence="3" id="KW-1185">Reference proteome</keyword>
<dbReference type="InterPro" id="IPR043131">
    <property type="entry name" value="BCAT-like_N"/>
</dbReference>
<dbReference type="GO" id="GO:0005829">
    <property type="term" value="C:cytosol"/>
    <property type="evidence" value="ECO:0007669"/>
    <property type="project" value="TreeGrafter"/>
</dbReference>
<evidence type="ECO:0000313" key="2">
    <source>
        <dbReference type="EMBL" id="KAB1633661.1"/>
    </source>
</evidence>
<dbReference type="OrthoDB" id="3199344at2"/>
<keyword evidence="2" id="KW-0456">Lyase</keyword>
<comment type="similarity">
    <text evidence="1">Belongs to the class-IV pyridoxal-phosphate-dependent aminotransferase family.</text>
</comment>
<dbReference type="AlphaFoldDB" id="A0A7C8FYS0"/>
<dbReference type="GO" id="GO:0046394">
    <property type="term" value="P:carboxylic acid biosynthetic process"/>
    <property type="evidence" value="ECO:0007669"/>
    <property type="project" value="UniProtKB-ARBA"/>
</dbReference>
<dbReference type="InterPro" id="IPR036038">
    <property type="entry name" value="Aminotransferase-like"/>
</dbReference>
<sequence>MSTPTLFFVDDLAEGVPATPTRFHQADPAAGQINVMDLSVTRGDGIFETAGFQHGHPMALEAHLRRFANSARILDLPAPRLEVWRDAILAAVAAHEPEPMLSAKFIMTRGVEGTGLPIGWVYVFGGDEHAVERRDGIAVVTLDRGYRHDVAKTSPWLLQGAKTLSYAVNKSVLREAARRGADDVIFISSDGFVLEGPTSSVIVRHGDTFATPATDQGILAGTTQASAFAWLEQQGHTTEYREVRPEELVDADGLWLLSSTRCAAPVRELDGRQMPIDRETTDAMNAALLTRTA</sequence>
<dbReference type="Pfam" id="PF01063">
    <property type="entry name" value="Aminotran_4"/>
    <property type="match status" value="1"/>
</dbReference>
<dbReference type="SUPFAM" id="SSF56752">
    <property type="entry name" value="D-aminoacid aminotransferase-like PLP-dependent enzymes"/>
    <property type="match status" value="1"/>
</dbReference>
<dbReference type="EC" id="4.1.3.38" evidence="2"/>
<dbReference type="PANTHER" id="PTHR42743">
    <property type="entry name" value="AMINO-ACID AMINOTRANSFERASE"/>
    <property type="match status" value="1"/>
</dbReference>
<dbReference type="NCBIfam" id="NF005888">
    <property type="entry name" value="PRK07849.1-3"/>
    <property type="match status" value="1"/>
</dbReference>
<dbReference type="Proteomes" id="UP000481339">
    <property type="component" value="Unassembled WGS sequence"/>
</dbReference>
<dbReference type="Gene3D" id="3.30.470.10">
    <property type="match status" value="1"/>
</dbReference>